<protein>
    <submittedName>
        <fullName evidence="2">Uncharacterized protein</fullName>
    </submittedName>
</protein>
<reference evidence="2 3" key="1">
    <citation type="journal article" date="2021" name="Commun. Biol.">
        <title>The genome of Shorea leprosula (Dipterocarpaceae) highlights the ecological relevance of drought in aseasonal tropical rainforests.</title>
        <authorList>
            <person name="Ng K.K.S."/>
            <person name="Kobayashi M.J."/>
            <person name="Fawcett J.A."/>
            <person name="Hatakeyama M."/>
            <person name="Paape T."/>
            <person name="Ng C.H."/>
            <person name="Ang C.C."/>
            <person name="Tnah L.H."/>
            <person name="Lee C.T."/>
            <person name="Nishiyama T."/>
            <person name="Sese J."/>
            <person name="O'Brien M.J."/>
            <person name="Copetti D."/>
            <person name="Mohd Noor M.I."/>
            <person name="Ong R.C."/>
            <person name="Putra M."/>
            <person name="Sireger I.Z."/>
            <person name="Indrioko S."/>
            <person name="Kosugi Y."/>
            <person name="Izuno A."/>
            <person name="Isagi Y."/>
            <person name="Lee S.L."/>
            <person name="Shimizu K.K."/>
        </authorList>
    </citation>
    <scope>NUCLEOTIDE SEQUENCE [LARGE SCALE GENOMIC DNA]</scope>
    <source>
        <strain evidence="2">214</strain>
    </source>
</reference>
<evidence type="ECO:0000313" key="2">
    <source>
        <dbReference type="EMBL" id="GKV31162.1"/>
    </source>
</evidence>
<gene>
    <name evidence="2" type="ORF">SLEP1_g39888</name>
</gene>
<name>A0AAV5L265_9ROSI</name>
<keyword evidence="3" id="KW-1185">Reference proteome</keyword>
<dbReference type="InterPro" id="IPR040300">
    <property type="entry name" value="At3g49055-like"/>
</dbReference>
<dbReference type="PANTHER" id="PTHR34937">
    <property type="entry name" value="OS08G0559800 PROTEIN"/>
    <property type="match status" value="1"/>
</dbReference>
<feature type="coiled-coil region" evidence="1">
    <location>
        <begin position="11"/>
        <end position="45"/>
    </location>
</feature>
<sequence length="85" mass="9807">MAAQAAAEKSLQLADGRAAELRERIEELTKQLEEAENREKKHRKGRRICWPWQFLKMHMTANSNTGVQNVRRMLPEMQALLHPGA</sequence>
<organism evidence="2 3">
    <name type="scientific">Rubroshorea leprosula</name>
    <dbReference type="NCBI Taxonomy" id="152421"/>
    <lineage>
        <taxon>Eukaryota</taxon>
        <taxon>Viridiplantae</taxon>
        <taxon>Streptophyta</taxon>
        <taxon>Embryophyta</taxon>
        <taxon>Tracheophyta</taxon>
        <taxon>Spermatophyta</taxon>
        <taxon>Magnoliopsida</taxon>
        <taxon>eudicotyledons</taxon>
        <taxon>Gunneridae</taxon>
        <taxon>Pentapetalae</taxon>
        <taxon>rosids</taxon>
        <taxon>malvids</taxon>
        <taxon>Malvales</taxon>
        <taxon>Dipterocarpaceae</taxon>
        <taxon>Rubroshorea</taxon>
    </lineage>
</organism>
<evidence type="ECO:0000256" key="1">
    <source>
        <dbReference type="SAM" id="Coils"/>
    </source>
</evidence>
<dbReference type="EMBL" id="BPVZ01000090">
    <property type="protein sequence ID" value="GKV31162.1"/>
    <property type="molecule type" value="Genomic_DNA"/>
</dbReference>
<proteinExistence type="predicted"/>
<dbReference type="PANTHER" id="PTHR34937:SF2">
    <property type="entry name" value="OS08G0559800 PROTEIN"/>
    <property type="match status" value="1"/>
</dbReference>
<keyword evidence="1" id="KW-0175">Coiled coil</keyword>
<evidence type="ECO:0000313" key="3">
    <source>
        <dbReference type="Proteomes" id="UP001054252"/>
    </source>
</evidence>
<accession>A0AAV5L265</accession>
<dbReference type="AlphaFoldDB" id="A0AAV5L265"/>
<comment type="caution">
    <text evidence="2">The sequence shown here is derived from an EMBL/GenBank/DDBJ whole genome shotgun (WGS) entry which is preliminary data.</text>
</comment>
<dbReference type="Proteomes" id="UP001054252">
    <property type="component" value="Unassembled WGS sequence"/>
</dbReference>